<evidence type="ECO:0000313" key="3">
    <source>
        <dbReference type="Proteomes" id="UP000177869"/>
    </source>
</evidence>
<comment type="caution">
    <text evidence="2">The sequence shown here is derived from an EMBL/GenBank/DDBJ whole genome shotgun (WGS) entry which is preliminary data.</text>
</comment>
<dbReference type="InterPro" id="IPR007569">
    <property type="entry name" value="DUF559"/>
</dbReference>
<accession>A0A1F6UR14</accession>
<dbReference type="InterPro" id="IPR047216">
    <property type="entry name" value="Endonuclease_DUF559_bact"/>
</dbReference>
<gene>
    <name evidence="2" type="ORF">A2814_00350</name>
</gene>
<proteinExistence type="predicted"/>
<dbReference type="InterPro" id="IPR011335">
    <property type="entry name" value="Restrct_endonuc-II-like"/>
</dbReference>
<dbReference type="SUPFAM" id="SSF52980">
    <property type="entry name" value="Restriction endonuclease-like"/>
    <property type="match status" value="1"/>
</dbReference>
<dbReference type="AlphaFoldDB" id="A0A1F6UR14"/>
<evidence type="ECO:0000259" key="1">
    <source>
        <dbReference type="Pfam" id="PF04480"/>
    </source>
</evidence>
<dbReference type="EMBL" id="MFTI01000025">
    <property type="protein sequence ID" value="OGI59786.1"/>
    <property type="molecule type" value="Genomic_DNA"/>
</dbReference>
<dbReference type="STRING" id="1801732.A2814_00350"/>
<dbReference type="Gene3D" id="3.40.960.10">
    <property type="entry name" value="VSR Endonuclease"/>
    <property type="match status" value="1"/>
</dbReference>
<sequence length="119" mass="14473">MQKQGIIKKARILRRENTKAEKILWKELRGYKLGVKWRRQHPIDMYILDFYSPQTNLCVELDGSIHNIKENKEYDNVREKYLKNRNIKIIRFWNREVEKNLGKVLEKIREHCDFALSEA</sequence>
<dbReference type="PANTHER" id="PTHR38590">
    <property type="entry name" value="BLL0828 PROTEIN"/>
    <property type="match status" value="1"/>
</dbReference>
<dbReference type="Pfam" id="PF04480">
    <property type="entry name" value="DUF559"/>
    <property type="match status" value="1"/>
</dbReference>
<feature type="domain" description="DUF559" evidence="1">
    <location>
        <begin position="8"/>
        <end position="112"/>
    </location>
</feature>
<protein>
    <recommendedName>
        <fullName evidence="1">DUF559 domain-containing protein</fullName>
    </recommendedName>
</protein>
<dbReference type="CDD" id="cd01038">
    <property type="entry name" value="Endonuclease_DUF559"/>
    <property type="match status" value="1"/>
</dbReference>
<evidence type="ECO:0000313" key="2">
    <source>
        <dbReference type="EMBL" id="OGI59786.1"/>
    </source>
</evidence>
<organism evidence="2 3">
    <name type="scientific">Candidatus Nomurabacteria bacterium RIFCSPHIGHO2_01_FULL_38_19</name>
    <dbReference type="NCBI Taxonomy" id="1801732"/>
    <lineage>
        <taxon>Bacteria</taxon>
        <taxon>Candidatus Nomuraibacteriota</taxon>
    </lineage>
</organism>
<name>A0A1F6UR14_9BACT</name>
<reference evidence="2 3" key="1">
    <citation type="journal article" date="2016" name="Nat. Commun.">
        <title>Thousands of microbial genomes shed light on interconnected biogeochemical processes in an aquifer system.</title>
        <authorList>
            <person name="Anantharaman K."/>
            <person name="Brown C.T."/>
            <person name="Hug L.A."/>
            <person name="Sharon I."/>
            <person name="Castelle C.J."/>
            <person name="Probst A.J."/>
            <person name="Thomas B.C."/>
            <person name="Singh A."/>
            <person name="Wilkins M.J."/>
            <person name="Karaoz U."/>
            <person name="Brodie E.L."/>
            <person name="Williams K.H."/>
            <person name="Hubbard S.S."/>
            <person name="Banfield J.F."/>
        </authorList>
    </citation>
    <scope>NUCLEOTIDE SEQUENCE [LARGE SCALE GENOMIC DNA]</scope>
</reference>
<dbReference type="Proteomes" id="UP000177869">
    <property type="component" value="Unassembled WGS sequence"/>
</dbReference>
<dbReference type="PANTHER" id="PTHR38590:SF1">
    <property type="entry name" value="BLL0828 PROTEIN"/>
    <property type="match status" value="1"/>
</dbReference>